<dbReference type="RefSeq" id="WP_136011915.1">
    <property type="nucleotide sequence ID" value="NZ_SRYE01000001.1"/>
</dbReference>
<comment type="caution">
    <text evidence="5">The sequence shown here is derived from an EMBL/GenBank/DDBJ whole genome shotgun (WGS) entry which is preliminary data.</text>
</comment>
<evidence type="ECO:0008006" key="7">
    <source>
        <dbReference type="Google" id="ProtNLM"/>
    </source>
</evidence>
<dbReference type="InterPro" id="IPR038261">
    <property type="entry name" value="GPP34-like_sf"/>
</dbReference>
<reference evidence="5 6" key="1">
    <citation type="submission" date="2019-04" db="EMBL/GenBank/DDBJ databases">
        <title>Microbes associate with the intestines of laboratory mice.</title>
        <authorList>
            <person name="Navarre W."/>
            <person name="Wong E."/>
            <person name="Huang K."/>
            <person name="Tropini C."/>
            <person name="Ng K."/>
            <person name="Yu B."/>
        </authorList>
    </citation>
    <scope>NUCLEOTIDE SEQUENCE [LARGE SCALE GENOMIC DNA]</scope>
    <source>
        <strain evidence="5 6">NM07_P-09</strain>
    </source>
</reference>
<keyword evidence="2" id="KW-0333">Golgi apparatus</keyword>
<evidence type="ECO:0000313" key="5">
    <source>
        <dbReference type="EMBL" id="TGY63288.1"/>
    </source>
</evidence>
<dbReference type="Proteomes" id="UP000310263">
    <property type="component" value="Unassembled WGS sequence"/>
</dbReference>
<evidence type="ECO:0000256" key="2">
    <source>
        <dbReference type="ARBA" id="ARBA00023034"/>
    </source>
</evidence>
<dbReference type="OrthoDB" id="2314846at2"/>
<gene>
    <name evidence="5" type="ORF">E5334_01950</name>
</gene>
<dbReference type="EMBL" id="SRYE01000001">
    <property type="protein sequence ID" value="TGY63288.1"/>
    <property type="molecule type" value="Genomic_DNA"/>
</dbReference>
<evidence type="ECO:0000313" key="6">
    <source>
        <dbReference type="Proteomes" id="UP000310263"/>
    </source>
</evidence>
<dbReference type="InterPro" id="IPR008628">
    <property type="entry name" value="GPP34-like"/>
</dbReference>
<proteinExistence type="predicted"/>
<dbReference type="GO" id="GO:0005737">
    <property type="term" value="C:cytoplasm"/>
    <property type="evidence" value="ECO:0007669"/>
    <property type="project" value="UniProtKB-ARBA"/>
</dbReference>
<dbReference type="Pfam" id="PF05719">
    <property type="entry name" value="GPP34"/>
    <property type="match status" value="1"/>
</dbReference>
<sequence length="219" mass="24267">MNVSLTQQYLLCALDDKGAFASKEAAATLPVVAMYELVSDGYLHLSEDGTELRPSAEPTKKQADLLTCYTYVEERRVVNVQKFIEHFSGKGDGAASFLAAVADPLRDEGLIKAAKNQVVFVPAPTARKQMVDTIEKALDGKGEMTRDVAALLTFVLGAGLLDKLFNREARRNLERVLKDGKWDTFRFATTPAGKDTFLSVHQDIEKRYAPMVRYFVANN</sequence>
<keyword evidence="4" id="KW-0472">Membrane</keyword>
<evidence type="ECO:0000256" key="3">
    <source>
        <dbReference type="ARBA" id="ARBA00023121"/>
    </source>
</evidence>
<protein>
    <recommendedName>
        <fullName evidence="7">GPP34 family phosphoprotein</fullName>
    </recommendedName>
</protein>
<dbReference type="GO" id="GO:0012505">
    <property type="term" value="C:endomembrane system"/>
    <property type="evidence" value="ECO:0007669"/>
    <property type="project" value="UniProtKB-ARBA"/>
</dbReference>
<keyword evidence="6" id="KW-1185">Reference proteome</keyword>
<organism evidence="5 6">
    <name type="scientific">Muricaecibacterium torontonense</name>
    <dbReference type="NCBI Taxonomy" id="3032871"/>
    <lineage>
        <taxon>Bacteria</taxon>
        <taxon>Bacillati</taxon>
        <taxon>Actinomycetota</taxon>
        <taxon>Coriobacteriia</taxon>
        <taxon>Coriobacteriales</taxon>
        <taxon>Atopobiaceae</taxon>
        <taxon>Muricaecibacterium</taxon>
    </lineage>
</organism>
<name>A0A4S2F2V1_9ACTN</name>
<dbReference type="Gene3D" id="1.10.3630.10">
    <property type="entry name" value="yeast vps74-n-term truncation variant domain like"/>
    <property type="match status" value="1"/>
</dbReference>
<dbReference type="GO" id="GO:0070273">
    <property type="term" value="F:phosphatidylinositol-4-phosphate binding"/>
    <property type="evidence" value="ECO:0007669"/>
    <property type="project" value="InterPro"/>
</dbReference>
<comment type="subcellular location">
    <subcellularLocation>
        <location evidence="1">Golgi apparatus membrane</location>
        <topology evidence="1">Peripheral membrane protein</topology>
        <orientation evidence="1">Cytoplasmic side</orientation>
    </subcellularLocation>
</comment>
<keyword evidence="3" id="KW-0446">Lipid-binding</keyword>
<accession>A0A4S2F2V1</accession>
<dbReference type="AlphaFoldDB" id="A0A4S2F2V1"/>
<evidence type="ECO:0000256" key="4">
    <source>
        <dbReference type="ARBA" id="ARBA00023136"/>
    </source>
</evidence>
<evidence type="ECO:0000256" key="1">
    <source>
        <dbReference type="ARBA" id="ARBA00004255"/>
    </source>
</evidence>